<dbReference type="CDD" id="cd07574">
    <property type="entry name" value="nitrilase_Rim1_like"/>
    <property type="match status" value="1"/>
</dbReference>
<dbReference type="SUPFAM" id="SSF56317">
    <property type="entry name" value="Carbon-nitrogen hydrolase"/>
    <property type="match status" value="1"/>
</dbReference>
<proteinExistence type="predicted"/>
<dbReference type="Gene3D" id="3.60.110.10">
    <property type="entry name" value="Carbon-nitrogen hydrolase"/>
    <property type="match status" value="1"/>
</dbReference>
<dbReference type="PANTHER" id="PTHR23088">
    <property type="entry name" value="NITRILASE-RELATED"/>
    <property type="match status" value="1"/>
</dbReference>
<name>A0AAU7UEN0_9DEIO</name>
<dbReference type="InterPro" id="IPR003010">
    <property type="entry name" value="C-N_Hydrolase"/>
</dbReference>
<dbReference type="KEGG" id="dsc:ABOD76_11360"/>
<dbReference type="GO" id="GO:0016787">
    <property type="term" value="F:hydrolase activity"/>
    <property type="evidence" value="ECO:0007669"/>
    <property type="project" value="UniProtKB-KW"/>
</dbReference>
<gene>
    <name evidence="2" type="ORF">ABOD76_11360</name>
</gene>
<evidence type="ECO:0000259" key="1">
    <source>
        <dbReference type="PROSITE" id="PS50263"/>
    </source>
</evidence>
<dbReference type="Pfam" id="PF00795">
    <property type="entry name" value="CN_hydrolase"/>
    <property type="match status" value="1"/>
</dbReference>
<organism evidence="2">
    <name type="scientific">Deinococcus sonorensis KR-87</name>
    <dbReference type="NCBI Taxonomy" id="694439"/>
    <lineage>
        <taxon>Bacteria</taxon>
        <taxon>Thermotogati</taxon>
        <taxon>Deinococcota</taxon>
        <taxon>Deinococci</taxon>
        <taxon>Deinococcales</taxon>
        <taxon>Deinococcaceae</taxon>
        <taxon>Deinococcus</taxon>
    </lineage>
</organism>
<evidence type="ECO:0000313" key="2">
    <source>
        <dbReference type="EMBL" id="XBV86875.1"/>
    </source>
</evidence>
<dbReference type="PROSITE" id="PS50263">
    <property type="entry name" value="CN_HYDROLASE"/>
    <property type="match status" value="1"/>
</dbReference>
<dbReference type="RefSeq" id="WP_350244964.1">
    <property type="nucleotide sequence ID" value="NZ_CP158299.1"/>
</dbReference>
<dbReference type="AlphaFoldDB" id="A0AAU7UEN0"/>
<dbReference type="EMBL" id="CP158299">
    <property type="protein sequence ID" value="XBV86875.1"/>
    <property type="molecule type" value="Genomic_DNA"/>
</dbReference>
<sequence>MSIRVAASAYPCQRPAHWDEYAAALERFVAQGVAEGAQLLMLPEYASLELVALLPPALWDDVRAQLPALQPFLPGFLDLHARLARHHRVYLLAASLPVEAAPGHYVNRAYLFGPHGERWQQDKQVMTRFEREEWGVEGGEGLHVFDTELGRVGVNICYDAEFPALARAQAEAGMELLLVPSFTSAAHGYHRVRVGSMARALENQLYVLHAPFLADAPWTYAIETAVGAAAIYAPSDPGTLPGGNGLPADGVLALGSMNAPGWLTHTLDLSLTRELRRDGQVLNTRDHDRAVAGAAAGAAVQAARRPVV</sequence>
<accession>A0AAU7UEN0</accession>
<keyword evidence="2" id="KW-0378">Hydrolase</keyword>
<feature type="domain" description="CN hydrolase" evidence="1">
    <location>
        <begin position="3"/>
        <end position="269"/>
    </location>
</feature>
<reference evidence="2" key="1">
    <citation type="submission" date="2024-06" db="EMBL/GenBank/DDBJ databases">
        <title>Draft Genome Sequence of Deinococcus sonorensis Type Strain KR-87, a Biofilm Producing Representative of the Genus Deinococcus.</title>
        <authorList>
            <person name="Boren L.S."/>
            <person name="Grosso R.A."/>
            <person name="Hugenberg-Cox A.N."/>
            <person name="Hill J.T.E."/>
            <person name="Albert C.M."/>
            <person name="Tuohy J.M."/>
        </authorList>
    </citation>
    <scope>NUCLEOTIDE SEQUENCE</scope>
    <source>
        <strain evidence="2">KR-87</strain>
    </source>
</reference>
<dbReference type="PANTHER" id="PTHR23088:SF50">
    <property type="entry name" value="HYDROLASE YHCX"/>
    <property type="match status" value="1"/>
</dbReference>
<protein>
    <submittedName>
        <fullName evidence="2">Carbon-nitrogen hydrolase family protein</fullName>
    </submittedName>
</protein>
<dbReference type="InterPro" id="IPR036526">
    <property type="entry name" value="C-N_Hydrolase_sf"/>
</dbReference>